<proteinExistence type="predicted"/>
<organism evidence="2 3">
    <name type="scientific">Alkalimarinus alittae</name>
    <dbReference type="NCBI Taxonomy" id="2961619"/>
    <lineage>
        <taxon>Bacteria</taxon>
        <taxon>Pseudomonadati</taxon>
        <taxon>Pseudomonadota</taxon>
        <taxon>Gammaproteobacteria</taxon>
        <taxon>Alteromonadales</taxon>
        <taxon>Alteromonadaceae</taxon>
        <taxon>Alkalimarinus</taxon>
    </lineage>
</organism>
<dbReference type="InterPro" id="IPR057271">
    <property type="entry name" value="YagK_YfjJ_C"/>
</dbReference>
<dbReference type="EMBL" id="CP100390">
    <property type="protein sequence ID" value="UZE95889.1"/>
    <property type="molecule type" value="Genomic_DNA"/>
</dbReference>
<evidence type="ECO:0000313" key="2">
    <source>
        <dbReference type="EMBL" id="UZE95889.1"/>
    </source>
</evidence>
<name>A0ABY6N1F1_9ALTE</name>
<feature type="domain" description="YagK/YfjJ C-terminal" evidence="1">
    <location>
        <begin position="28"/>
        <end position="159"/>
    </location>
</feature>
<dbReference type="Pfam" id="PF11726">
    <property type="entry name" value="YagK_YfjJ_C"/>
    <property type="match status" value="1"/>
</dbReference>
<dbReference type="RefSeq" id="WP_265047371.1">
    <property type="nucleotide sequence ID" value="NZ_CP100390.1"/>
</dbReference>
<evidence type="ECO:0000313" key="3">
    <source>
        <dbReference type="Proteomes" id="UP001163739"/>
    </source>
</evidence>
<keyword evidence="3" id="KW-1185">Reference proteome</keyword>
<evidence type="ECO:0000259" key="1">
    <source>
        <dbReference type="Pfam" id="PF11726"/>
    </source>
</evidence>
<accession>A0ABY6N1F1</accession>
<protein>
    <submittedName>
        <fullName evidence="2">Inovirus Gp2 family protein</fullName>
    </submittedName>
</protein>
<gene>
    <name evidence="2" type="ORF">NKI27_17860</name>
</gene>
<sequence length="173" mass="20670">MSIQGNLKQGCFLEILERIKQQLDAMMSHHSKVLVVRLDLHIEGYRPENEIMSKFIRKVRKKLYAHYDFKRLGFIWVREKEKAKQQHYHLAFFMDGNKVRYPDKFISICQKVAEAWELFLFTPKHCYYLINRGDSKAYMKAFYRLSYLAKERGKGYKAKAANDYSTSRIKLKA</sequence>
<reference evidence="2" key="1">
    <citation type="submission" date="2022-06" db="EMBL/GenBank/DDBJ databases">
        <title>Alkalimarinus sp. nov., isolated from gut of a Alitta virens.</title>
        <authorList>
            <person name="Yang A.I."/>
            <person name="Shin N.-R."/>
        </authorList>
    </citation>
    <scope>NUCLEOTIDE SEQUENCE</scope>
    <source>
        <strain evidence="2">A2M4</strain>
    </source>
</reference>
<dbReference type="Proteomes" id="UP001163739">
    <property type="component" value="Chromosome"/>
</dbReference>